<feature type="region of interest" description="Disordered" evidence="1">
    <location>
        <begin position="63"/>
        <end position="108"/>
    </location>
</feature>
<dbReference type="SUPFAM" id="SSF56300">
    <property type="entry name" value="Metallo-dependent phosphatases"/>
    <property type="match status" value="1"/>
</dbReference>
<dbReference type="Gene3D" id="3.60.21.10">
    <property type="match status" value="1"/>
</dbReference>
<protein>
    <recommendedName>
        <fullName evidence="2">WipA-like phosphatase domain-containing protein</fullName>
    </recommendedName>
</protein>
<dbReference type="EMBL" id="PFBW01000045">
    <property type="protein sequence ID" value="PIR77691.1"/>
    <property type="molecule type" value="Genomic_DNA"/>
</dbReference>
<dbReference type="AlphaFoldDB" id="A0A2M6P1W7"/>
<proteinExistence type="predicted"/>
<organism evidence="3 4">
    <name type="scientific">Candidatus Magasanikbacteria bacterium CG10_big_fil_rev_8_21_14_0_10_38_6</name>
    <dbReference type="NCBI Taxonomy" id="1974647"/>
    <lineage>
        <taxon>Bacteria</taxon>
        <taxon>Candidatus Magasanikiibacteriota</taxon>
    </lineage>
</organism>
<feature type="non-terminal residue" evidence="3">
    <location>
        <position position="1"/>
    </location>
</feature>
<evidence type="ECO:0000256" key="1">
    <source>
        <dbReference type="SAM" id="MobiDB-lite"/>
    </source>
</evidence>
<accession>A0A2M6P1W7</accession>
<dbReference type="Proteomes" id="UP000228528">
    <property type="component" value="Unassembled WGS sequence"/>
</dbReference>
<dbReference type="GO" id="GO:0016791">
    <property type="term" value="F:phosphatase activity"/>
    <property type="evidence" value="ECO:0007669"/>
    <property type="project" value="InterPro"/>
</dbReference>
<dbReference type="Pfam" id="PF21663">
    <property type="entry name" value="WipA_Phos"/>
    <property type="match status" value="1"/>
</dbReference>
<name>A0A2M6P1W7_9BACT</name>
<comment type="caution">
    <text evidence="3">The sequence shown here is derived from an EMBL/GenBank/DDBJ whole genome shotgun (WGS) entry which is preliminary data.</text>
</comment>
<feature type="domain" description="WipA-like phosphatase" evidence="2">
    <location>
        <begin position="369"/>
        <end position="582"/>
    </location>
</feature>
<reference evidence="4" key="1">
    <citation type="submission" date="2017-09" db="EMBL/GenBank/DDBJ databases">
        <title>Depth-based differentiation of microbial function through sediment-hosted aquifers and enrichment of novel symbionts in the deep terrestrial subsurface.</title>
        <authorList>
            <person name="Probst A.J."/>
            <person name="Ladd B."/>
            <person name="Jarett J.K."/>
            <person name="Geller-Mcgrath D.E."/>
            <person name="Sieber C.M.K."/>
            <person name="Emerson J.B."/>
            <person name="Anantharaman K."/>
            <person name="Thomas B.C."/>
            <person name="Malmstrom R."/>
            <person name="Stieglmeier M."/>
            <person name="Klingl A."/>
            <person name="Woyke T."/>
            <person name="Ryan C.M."/>
            <person name="Banfield J.F."/>
        </authorList>
    </citation>
    <scope>NUCLEOTIDE SEQUENCE [LARGE SCALE GENOMIC DNA]</scope>
</reference>
<evidence type="ECO:0000259" key="2">
    <source>
        <dbReference type="Pfam" id="PF21663"/>
    </source>
</evidence>
<sequence length="638" mass="73750">QQSEHLDQLDATIHTIYQSEYTDIQHLIHKLSKTSFFQKRTQQKFLITMQKNLEKTFKHIRKNIPLAKKEREQKETTEQQHESSQEPKIETPHDMTQPPETAEAPPTETSKTLTALHTFFAENIKKKLEHIHEELQQLPNKEKYILVQKILQNVTEDFTNTLTRLKNIQDKITAKQPLLQNWRAIHDDLTISIDRFDAVTNLLNLRKDEEKNEHLISTLENTLTEAKNHLAEANRAIEISVEIPEAEQERVKELFAYKTTEIQILGPDHYIAGKYGTTTKTGKEVKKQLESSKTIALGDAHASALKILETAIIAGLVAMPEEKAKAFKQMYKQLVETTTDKTSFRQTESKIIQLIQSVRWSGKEREYVLIGDTINDRGASDKIVLALMEQIQETGGNTTTLASNHDFDIVIEYANMIDPSFNTNTIHPQQTLSRRRSYTEHRDKQPMTEQYLPYVQKQKLLHYNPDTNTLFAHALITPEDIDIIKEHIGFTQKITEQNISDFIEQTNAWYTKTVNSLMDESKTLQERIDIESIKTIRSFVWTRNKRMFSSPTGGYSSQEELPLYGIVKRFIHGHDQEQDRESPYNLIQKNEDSTATEAYKYDANPDEYRIANIDSDLRKGYSGTVELEETNLTNIYAV</sequence>
<feature type="compositionally biased region" description="Low complexity" evidence="1">
    <location>
        <begin position="98"/>
        <end position="108"/>
    </location>
</feature>
<evidence type="ECO:0000313" key="3">
    <source>
        <dbReference type="EMBL" id="PIR77691.1"/>
    </source>
</evidence>
<evidence type="ECO:0000313" key="4">
    <source>
        <dbReference type="Proteomes" id="UP000228528"/>
    </source>
</evidence>
<dbReference type="InterPro" id="IPR029052">
    <property type="entry name" value="Metallo-depent_PP-like"/>
</dbReference>
<gene>
    <name evidence="3" type="ORF">COU30_01035</name>
</gene>
<feature type="compositionally biased region" description="Basic and acidic residues" evidence="1">
    <location>
        <begin position="67"/>
        <end position="93"/>
    </location>
</feature>
<dbReference type="InterPro" id="IPR048521">
    <property type="entry name" value="WipA_Phos"/>
</dbReference>